<reference evidence="13 14" key="1">
    <citation type="submission" date="2023-02" db="EMBL/GenBank/DDBJ databases">
        <title>Comparative genomics and fermentation flavor characterization of five lactic acid bacteria reveal flavor biosynthesis metabolic pathways in fermented muskmelon puree.</title>
        <authorList>
            <person name="Yuan L."/>
            <person name="Li M."/>
            <person name="Xu X."/>
            <person name="Lao F."/>
            <person name="Wu J."/>
        </authorList>
    </citation>
    <scope>NUCLEOTIDE SEQUENCE [LARGE SCALE GENOMIC DNA]</scope>
    <source>
        <strain evidence="13 14">Ca-4</strain>
    </source>
</reference>
<dbReference type="NCBIfam" id="TIGR01179">
    <property type="entry name" value="galE"/>
    <property type="match status" value="1"/>
</dbReference>
<dbReference type="Gene3D" id="3.90.25.10">
    <property type="entry name" value="UDP-galactose 4-epimerase, domain 1"/>
    <property type="match status" value="1"/>
</dbReference>
<dbReference type="InterPro" id="IPR036291">
    <property type="entry name" value="NAD(P)-bd_dom_sf"/>
</dbReference>
<feature type="domain" description="NAD-dependent epimerase/dehydratase" evidence="12">
    <location>
        <begin position="3"/>
        <end position="252"/>
    </location>
</feature>
<protein>
    <recommendedName>
        <fullName evidence="6 11">UDP-glucose 4-epimerase</fullName>
        <ecNumber evidence="5 11">5.1.3.2</ecNumber>
    </recommendedName>
</protein>
<evidence type="ECO:0000256" key="10">
    <source>
        <dbReference type="ARBA" id="ARBA00023277"/>
    </source>
</evidence>
<accession>A0ABD7X8L2</accession>
<gene>
    <name evidence="13" type="primary">galE</name>
    <name evidence="13" type="ORF">PWB86_03625</name>
</gene>
<comment type="cofactor">
    <cofactor evidence="2 11">
        <name>NAD(+)</name>
        <dbReference type="ChEBI" id="CHEBI:57540"/>
    </cofactor>
</comment>
<keyword evidence="7 11" id="KW-0520">NAD</keyword>
<evidence type="ECO:0000256" key="9">
    <source>
        <dbReference type="ARBA" id="ARBA00023235"/>
    </source>
</evidence>
<keyword evidence="10 11" id="KW-0119">Carbohydrate metabolism</keyword>
<dbReference type="InterPro" id="IPR001509">
    <property type="entry name" value="Epimerase_deHydtase"/>
</dbReference>
<comment type="catalytic activity">
    <reaction evidence="1 11">
        <text>UDP-alpha-D-glucose = UDP-alpha-D-galactose</text>
        <dbReference type="Rhea" id="RHEA:22168"/>
        <dbReference type="ChEBI" id="CHEBI:58885"/>
        <dbReference type="ChEBI" id="CHEBI:66914"/>
        <dbReference type="EC" id="5.1.3.2"/>
    </reaction>
</comment>
<evidence type="ECO:0000256" key="5">
    <source>
        <dbReference type="ARBA" id="ARBA00013189"/>
    </source>
</evidence>
<comment type="similarity">
    <text evidence="4 11">Belongs to the NAD(P)-dependent epimerase/dehydratase family.</text>
</comment>
<dbReference type="InterPro" id="IPR005886">
    <property type="entry name" value="UDP_G4E"/>
</dbReference>
<comment type="subunit">
    <text evidence="11">Homodimer.</text>
</comment>
<dbReference type="SUPFAM" id="SSF51735">
    <property type="entry name" value="NAD(P)-binding Rossmann-fold domains"/>
    <property type="match status" value="1"/>
</dbReference>
<evidence type="ECO:0000256" key="7">
    <source>
        <dbReference type="ARBA" id="ARBA00023027"/>
    </source>
</evidence>
<evidence type="ECO:0000259" key="12">
    <source>
        <dbReference type="Pfam" id="PF01370"/>
    </source>
</evidence>
<name>A0ABD7X8L2_PEDPE</name>
<sequence length="334" mass="36757">MAVLVLGGAGYIGSHAVDRLITKGYDVAVVDNLVTGHRAAVNQQARFYEGDVRDVEFMDSVFTKENVEGVIHFAAFSVVPESMKDPLKYFDNNTAGMVKLLEVMAKHDVKRIVFSSTAATYGEPERVPIQESDPQVPTNPYGESKLAMEKIMHWSDVADGIKFVALRYFNVAGAKPDGSIGEDHQPETHLVPIILQVAAGERDQLQIFGDDYPTADGTNVRDYVHVVDLADAHILALEYLKQGHDSNVFNLGSSTGFSNRQMLEAAREVTGKEIPAVMAPRRAGDPSTLIAASDKAREILDWQPQYDDVKEIIKTAWNWKVNHPAGYDDRGGQA</sequence>
<comment type="pathway">
    <text evidence="3 11">Carbohydrate metabolism; galactose metabolism.</text>
</comment>
<keyword evidence="9 11" id="KW-0413">Isomerase</keyword>
<dbReference type="CDD" id="cd05247">
    <property type="entry name" value="UDP_G4E_1_SDR_e"/>
    <property type="match status" value="1"/>
</dbReference>
<dbReference type="EMBL" id="CP118739">
    <property type="protein sequence ID" value="WEA57966.1"/>
    <property type="molecule type" value="Genomic_DNA"/>
</dbReference>
<dbReference type="PANTHER" id="PTHR43725:SF53">
    <property type="entry name" value="UDP-ARABINOSE 4-EPIMERASE 1"/>
    <property type="match status" value="1"/>
</dbReference>
<organism evidence="13 14">
    <name type="scientific">Pediococcus pentosaceus</name>
    <dbReference type="NCBI Taxonomy" id="1255"/>
    <lineage>
        <taxon>Bacteria</taxon>
        <taxon>Bacillati</taxon>
        <taxon>Bacillota</taxon>
        <taxon>Bacilli</taxon>
        <taxon>Lactobacillales</taxon>
        <taxon>Lactobacillaceae</taxon>
        <taxon>Pediococcus</taxon>
    </lineage>
</organism>
<evidence type="ECO:0000313" key="13">
    <source>
        <dbReference type="EMBL" id="WEA57966.1"/>
    </source>
</evidence>
<proteinExistence type="inferred from homology"/>
<evidence type="ECO:0000256" key="3">
    <source>
        <dbReference type="ARBA" id="ARBA00004947"/>
    </source>
</evidence>
<dbReference type="Proteomes" id="UP001214131">
    <property type="component" value="Chromosome"/>
</dbReference>
<dbReference type="GO" id="GO:0003978">
    <property type="term" value="F:UDP-glucose 4-epimerase activity"/>
    <property type="evidence" value="ECO:0007669"/>
    <property type="project" value="UniProtKB-UniRule"/>
</dbReference>
<evidence type="ECO:0000313" key="14">
    <source>
        <dbReference type="Proteomes" id="UP001214131"/>
    </source>
</evidence>
<dbReference type="EC" id="5.1.3.2" evidence="5 11"/>
<evidence type="ECO:0000256" key="4">
    <source>
        <dbReference type="ARBA" id="ARBA00007637"/>
    </source>
</evidence>
<dbReference type="AlphaFoldDB" id="A0ABD7X8L2"/>
<evidence type="ECO:0000256" key="8">
    <source>
        <dbReference type="ARBA" id="ARBA00023144"/>
    </source>
</evidence>
<evidence type="ECO:0000256" key="2">
    <source>
        <dbReference type="ARBA" id="ARBA00001911"/>
    </source>
</evidence>
<dbReference type="PANTHER" id="PTHR43725">
    <property type="entry name" value="UDP-GLUCOSE 4-EPIMERASE"/>
    <property type="match status" value="1"/>
</dbReference>
<evidence type="ECO:0000256" key="6">
    <source>
        <dbReference type="ARBA" id="ARBA00018569"/>
    </source>
</evidence>
<dbReference type="RefSeq" id="WP_115154536.1">
    <property type="nucleotide sequence ID" value="NZ_CAKMAM010000005.1"/>
</dbReference>
<dbReference type="GO" id="GO:0006012">
    <property type="term" value="P:galactose metabolic process"/>
    <property type="evidence" value="ECO:0007669"/>
    <property type="project" value="UniProtKB-KW"/>
</dbReference>
<dbReference type="Pfam" id="PF01370">
    <property type="entry name" value="Epimerase"/>
    <property type="match status" value="1"/>
</dbReference>
<evidence type="ECO:0000256" key="1">
    <source>
        <dbReference type="ARBA" id="ARBA00000083"/>
    </source>
</evidence>
<dbReference type="Gene3D" id="3.40.50.720">
    <property type="entry name" value="NAD(P)-binding Rossmann-like Domain"/>
    <property type="match status" value="1"/>
</dbReference>
<keyword evidence="8" id="KW-0299">Galactose metabolism</keyword>
<evidence type="ECO:0000256" key="11">
    <source>
        <dbReference type="RuleBase" id="RU366046"/>
    </source>
</evidence>